<dbReference type="Pfam" id="PF02452">
    <property type="entry name" value="PemK_toxin"/>
    <property type="match status" value="1"/>
</dbReference>
<sequence length="193" mass="21380">MARSWNSLGKQLTAIARQQGPKIVKRQAPRLVGALLDRRSARDGSGRDRRPAGPGGIPVRPAASTPVPTAQRARRVVYAPQLDGRADPGEIVWTWVPFEEDPNNGKDRPVLVVGRDATTLLGLMLSSNPVRGNDPDWIGIGAGTWDHQGRDSWVRLDRVLDVPEDGIRREGAILPRTLFDLVAHRLVREYHWS</sequence>
<keyword evidence="3" id="KW-1185">Reference proteome</keyword>
<evidence type="ECO:0000313" key="2">
    <source>
        <dbReference type="EMBL" id="GGL35072.1"/>
    </source>
</evidence>
<dbReference type="SUPFAM" id="SSF50118">
    <property type="entry name" value="Cell growth inhibitor/plasmid maintenance toxic component"/>
    <property type="match status" value="1"/>
</dbReference>
<evidence type="ECO:0000313" key="3">
    <source>
        <dbReference type="Proteomes" id="UP000638263"/>
    </source>
</evidence>
<reference evidence="2" key="2">
    <citation type="submission" date="2020-09" db="EMBL/GenBank/DDBJ databases">
        <authorList>
            <person name="Sun Q."/>
            <person name="Zhou Y."/>
        </authorList>
    </citation>
    <scope>NUCLEOTIDE SEQUENCE</scope>
    <source>
        <strain evidence="2">CGMCC 4.3508</strain>
    </source>
</reference>
<name>A0A917VWF8_9NOCA</name>
<dbReference type="InterPro" id="IPR003477">
    <property type="entry name" value="PemK-like"/>
</dbReference>
<gene>
    <name evidence="2" type="ORF">GCM10011588_57280</name>
</gene>
<protein>
    <recommendedName>
        <fullName evidence="4">Type II toxin-antitoxin system PemK/MazF family toxin</fullName>
    </recommendedName>
</protein>
<evidence type="ECO:0008006" key="4">
    <source>
        <dbReference type="Google" id="ProtNLM"/>
    </source>
</evidence>
<comment type="caution">
    <text evidence="2">The sequence shown here is derived from an EMBL/GenBank/DDBJ whole genome shotgun (WGS) entry which is preliminary data.</text>
</comment>
<feature type="compositionally biased region" description="Basic and acidic residues" evidence="1">
    <location>
        <begin position="36"/>
        <end position="51"/>
    </location>
</feature>
<proteinExistence type="predicted"/>
<organism evidence="2 3">
    <name type="scientific">Nocardia jinanensis</name>
    <dbReference type="NCBI Taxonomy" id="382504"/>
    <lineage>
        <taxon>Bacteria</taxon>
        <taxon>Bacillati</taxon>
        <taxon>Actinomycetota</taxon>
        <taxon>Actinomycetes</taxon>
        <taxon>Mycobacteriales</taxon>
        <taxon>Nocardiaceae</taxon>
        <taxon>Nocardia</taxon>
    </lineage>
</organism>
<dbReference type="AlphaFoldDB" id="A0A917VWF8"/>
<dbReference type="Proteomes" id="UP000638263">
    <property type="component" value="Unassembled WGS sequence"/>
</dbReference>
<dbReference type="GO" id="GO:0003677">
    <property type="term" value="F:DNA binding"/>
    <property type="evidence" value="ECO:0007669"/>
    <property type="project" value="InterPro"/>
</dbReference>
<evidence type="ECO:0000256" key="1">
    <source>
        <dbReference type="SAM" id="MobiDB-lite"/>
    </source>
</evidence>
<reference evidence="2" key="1">
    <citation type="journal article" date="2014" name="Int. J. Syst. Evol. Microbiol.">
        <title>Complete genome sequence of Corynebacterium casei LMG S-19264T (=DSM 44701T), isolated from a smear-ripened cheese.</title>
        <authorList>
            <consortium name="US DOE Joint Genome Institute (JGI-PGF)"/>
            <person name="Walter F."/>
            <person name="Albersmeier A."/>
            <person name="Kalinowski J."/>
            <person name="Ruckert C."/>
        </authorList>
    </citation>
    <scope>NUCLEOTIDE SEQUENCE</scope>
    <source>
        <strain evidence="2">CGMCC 4.3508</strain>
    </source>
</reference>
<accession>A0A917VWF8</accession>
<feature type="region of interest" description="Disordered" evidence="1">
    <location>
        <begin position="35"/>
        <end position="71"/>
    </location>
</feature>
<dbReference type="EMBL" id="BMMH01000016">
    <property type="protein sequence ID" value="GGL35072.1"/>
    <property type="molecule type" value="Genomic_DNA"/>
</dbReference>
<dbReference type="RefSeq" id="WP_058856932.1">
    <property type="nucleotide sequence ID" value="NZ_BMMH01000016.1"/>
</dbReference>